<evidence type="ECO:0000313" key="2">
    <source>
        <dbReference type="EMBL" id="BBE42957.1"/>
    </source>
</evidence>
<dbReference type="Proteomes" id="UP000509448">
    <property type="component" value="Chromosome"/>
</dbReference>
<dbReference type="GO" id="GO:0003676">
    <property type="term" value="F:nucleic acid binding"/>
    <property type="evidence" value="ECO:0007669"/>
    <property type="project" value="InterPro"/>
</dbReference>
<dbReference type="RefSeq" id="WP_174449131.1">
    <property type="nucleotide sequence ID" value="NZ_AP018732.1"/>
</dbReference>
<evidence type="ECO:0000313" key="3">
    <source>
        <dbReference type="Proteomes" id="UP000509448"/>
    </source>
</evidence>
<dbReference type="GO" id="GO:0000166">
    <property type="term" value="F:nucleotide binding"/>
    <property type="evidence" value="ECO:0007669"/>
    <property type="project" value="InterPro"/>
</dbReference>
<dbReference type="KEGG" id="ccai:NAS2_1580"/>
<dbReference type="GO" id="GO:0006399">
    <property type="term" value="P:tRNA metabolic process"/>
    <property type="evidence" value="ECO:0007669"/>
    <property type="project" value="UniProtKB-ARBA"/>
</dbReference>
<keyword evidence="2" id="KW-0436">Ligase</keyword>
<dbReference type="Pfam" id="PF02272">
    <property type="entry name" value="DHHA1"/>
    <property type="match status" value="1"/>
</dbReference>
<dbReference type="AlphaFoldDB" id="A0A4P2VGE5"/>
<reference evidence="2 3" key="1">
    <citation type="journal article" date="2019" name="ISME J.">
        <title>Isolation and characterization of a thermophilic sulfur- and iron-reducing thaumarchaeote from a terrestrial acidic hot spring.</title>
        <authorList>
            <person name="Kato S."/>
            <person name="Itoh T."/>
            <person name="Yuki M."/>
            <person name="Nagamori M."/>
            <person name="Ohnishi M."/>
            <person name="Uematsu K."/>
            <person name="Suzuki K."/>
            <person name="Takashina T."/>
            <person name="Ohkuma M."/>
        </authorList>
    </citation>
    <scope>NUCLEOTIDE SEQUENCE [LARGE SCALE GENOMIC DNA]</scope>
    <source>
        <strain evidence="2 3">NAS-02</strain>
    </source>
</reference>
<dbReference type="Gene3D" id="3.10.310.40">
    <property type="match status" value="1"/>
</dbReference>
<sequence>MMDPGAAAHTAEHVFMRALTKRVKVFPVLVEQDGWQGKIVLEGDEPAWGAISEALAEANSIMMEGRRVVEHIFDSMEDARRAFPELRAYEERITPPVRVVEVEGYDWAACARRHVQNTLEAWGIVISDLRSLSRGRYELRFSAGPAAAMMYSIIVREAGLSAKALNVKPDTLSTRVLELISRVDALRAAQRSISRALLRGPATLRTRSGAELRVIESRGLEFKGILEDSVEMATRSGAFLLLVSPGEPGEQTQVLLAVPRGSGMNAGALLKEVLSAVGGRGGGGPEAATGSVDEPAIPRLIEVLSSKL</sequence>
<dbReference type="OrthoDB" id="11392at2157"/>
<gene>
    <name evidence="2" type="ORF">NAS2_1580</name>
</gene>
<protein>
    <submittedName>
        <fullName evidence="2">Alanyl-tRNA synthetase</fullName>
        <ecNumber evidence="2">6.1.1.7</ecNumber>
    </submittedName>
</protein>
<dbReference type="InterPro" id="IPR003156">
    <property type="entry name" value="DHHA1_dom"/>
</dbReference>
<dbReference type="GO" id="GO:0004813">
    <property type="term" value="F:alanine-tRNA ligase activity"/>
    <property type="evidence" value="ECO:0007669"/>
    <property type="project" value="UniProtKB-EC"/>
</dbReference>
<keyword evidence="2" id="KW-0030">Aminoacyl-tRNA synthetase</keyword>
<evidence type="ECO:0000259" key="1">
    <source>
        <dbReference type="Pfam" id="PF02272"/>
    </source>
</evidence>
<dbReference type="EMBL" id="AP018732">
    <property type="protein sequence ID" value="BBE42957.1"/>
    <property type="molecule type" value="Genomic_DNA"/>
</dbReference>
<accession>A0A4P2VGE5</accession>
<organism evidence="2 3">
    <name type="scientific">Conexivisphaera calida</name>
    <dbReference type="NCBI Taxonomy" id="1874277"/>
    <lineage>
        <taxon>Archaea</taxon>
        <taxon>Nitrososphaerota</taxon>
        <taxon>Conexivisphaeria</taxon>
        <taxon>Conexivisphaerales</taxon>
        <taxon>Conexivisphaeraceae</taxon>
        <taxon>Conexivisphaera</taxon>
    </lineage>
</organism>
<dbReference type="Gene3D" id="3.30.980.10">
    <property type="entry name" value="Threonyl-trna Synthetase, Chain A, domain 2"/>
    <property type="match status" value="1"/>
</dbReference>
<dbReference type="EC" id="6.1.1.7" evidence="2"/>
<proteinExistence type="predicted"/>
<keyword evidence="3" id="KW-1185">Reference proteome</keyword>
<name>A0A4P2VGE5_9ARCH</name>
<dbReference type="InterPro" id="IPR018163">
    <property type="entry name" value="Thr/Ala-tRNA-synth_IIc_edit"/>
</dbReference>
<feature type="domain" description="DHHA1" evidence="1">
    <location>
        <begin position="256"/>
        <end position="306"/>
    </location>
</feature>
<dbReference type="SUPFAM" id="SSF55186">
    <property type="entry name" value="ThrRS/AlaRS common domain"/>
    <property type="match status" value="1"/>
</dbReference>
<dbReference type="GeneID" id="55585389"/>